<sequence>MHYSTMTLSAMVLCALFTQVSVALPTSASSSLSTSSDVILGLRAAARPSFADNNRRIVIRQAQETLLANGLKAISWNSAMPWKSGTAWLHKPAFPKSFLSPATFKTAAEIQDTTTPRVTNWLDKADTKQATKEAAQAQGQFAPAGGRYTVEEKGKQAIDEDSSRHSSSGSSISDASFYTAKGPESDSWSHPNAWLNNRWYRVGFTGIKHK</sequence>
<feature type="region of interest" description="Disordered" evidence="1">
    <location>
        <begin position="129"/>
        <end position="175"/>
    </location>
</feature>
<evidence type="ECO:0000313" key="3">
    <source>
        <dbReference type="EMBL" id="CAD6898951.1"/>
    </source>
</evidence>
<feature type="signal peptide" evidence="2">
    <location>
        <begin position="1"/>
        <end position="23"/>
    </location>
</feature>
<evidence type="ECO:0000256" key="1">
    <source>
        <dbReference type="SAM" id="MobiDB-lite"/>
    </source>
</evidence>
<comment type="caution">
    <text evidence="3">The sequence shown here is derived from an EMBL/GenBank/DDBJ whole genome shotgun (WGS) entry which is preliminary data.</text>
</comment>
<dbReference type="Proteomes" id="UP000836402">
    <property type="component" value="Unassembled WGS sequence"/>
</dbReference>
<feature type="compositionally biased region" description="Basic and acidic residues" evidence="1">
    <location>
        <begin position="149"/>
        <end position="164"/>
    </location>
</feature>
<protein>
    <submittedName>
        <fullName evidence="3">Uncharacterized protein</fullName>
    </submittedName>
</protein>
<organism evidence="3 4">
    <name type="scientific">Tilletia caries</name>
    <name type="common">wheat bunt fungus</name>
    <dbReference type="NCBI Taxonomy" id="13290"/>
    <lineage>
        <taxon>Eukaryota</taxon>
        <taxon>Fungi</taxon>
        <taxon>Dikarya</taxon>
        <taxon>Basidiomycota</taxon>
        <taxon>Ustilaginomycotina</taxon>
        <taxon>Exobasidiomycetes</taxon>
        <taxon>Tilletiales</taxon>
        <taxon>Tilletiaceae</taxon>
        <taxon>Tilletia</taxon>
    </lineage>
</organism>
<proteinExistence type="predicted"/>
<dbReference type="EMBL" id="CAJHJG010000177">
    <property type="protein sequence ID" value="CAD6898951.1"/>
    <property type="molecule type" value="Genomic_DNA"/>
</dbReference>
<feature type="chain" id="PRO_5046027108" evidence="2">
    <location>
        <begin position="24"/>
        <end position="210"/>
    </location>
</feature>
<keyword evidence="2" id="KW-0732">Signal</keyword>
<evidence type="ECO:0000313" key="4">
    <source>
        <dbReference type="Proteomes" id="UP000836402"/>
    </source>
</evidence>
<name>A0ABN7IKK3_9BASI</name>
<keyword evidence="4" id="KW-1185">Reference proteome</keyword>
<feature type="compositionally biased region" description="Low complexity" evidence="1">
    <location>
        <begin position="132"/>
        <end position="146"/>
    </location>
</feature>
<evidence type="ECO:0000256" key="2">
    <source>
        <dbReference type="SAM" id="SignalP"/>
    </source>
</evidence>
<gene>
    <name evidence="3" type="ORF">JKIAZH3_G239</name>
</gene>
<reference evidence="3" key="1">
    <citation type="submission" date="2020-10" db="EMBL/GenBank/DDBJ databases">
        <authorList>
            <person name="Sedaghatjoo S."/>
        </authorList>
    </citation>
    <scope>NUCLEOTIDE SEQUENCE</scope>
    <source>
        <strain evidence="3">AZH3</strain>
    </source>
</reference>
<accession>A0ABN7IKK3</accession>
<feature type="compositionally biased region" description="Low complexity" evidence="1">
    <location>
        <begin position="165"/>
        <end position="175"/>
    </location>
</feature>